<evidence type="ECO:0000256" key="1">
    <source>
        <dbReference type="ARBA" id="ARBA00001201"/>
    </source>
</evidence>
<evidence type="ECO:0000256" key="11">
    <source>
        <dbReference type="ARBA" id="ARBA00023140"/>
    </source>
</evidence>
<evidence type="ECO:0000256" key="7">
    <source>
        <dbReference type="ARBA" id="ARBA00022827"/>
    </source>
</evidence>
<dbReference type="Pfam" id="PF14749">
    <property type="entry name" value="Acyl-CoA_ox_N"/>
    <property type="match status" value="1"/>
</dbReference>
<dbReference type="Proteomes" id="UP000777482">
    <property type="component" value="Unassembled WGS sequence"/>
</dbReference>
<dbReference type="EMBL" id="PUHQ01000005">
    <property type="protein sequence ID" value="KAG0666367.1"/>
    <property type="molecule type" value="Genomic_DNA"/>
</dbReference>
<dbReference type="Gene3D" id="1.10.540.10">
    <property type="entry name" value="Acyl-CoA dehydrogenase/oxidase, N-terminal domain"/>
    <property type="match status" value="1"/>
</dbReference>
<comment type="catalytic activity">
    <reaction evidence="1">
        <text>a 2,3-saturated acyl-CoA + O2 = a (2E)-enoyl-CoA + H2O2</text>
        <dbReference type="Rhea" id="RHEA:38959"/>
        <dbReference type="ChEBI" id="CHEBI:15379"/>
        <dbReference type="ChEBI" id="CHEBI:16240"/>
        <dbReference type="ChEBI" id="CHEBI:58856"/>
        <dbReference type="ChEBI" id="CHEBI:65111"/>
        <dbReference type="EC" id="1.3.3.6"/>
    </reaction>
</comment>
<evidence type="ECO:0000313" key="18">
    <source>
        <dbReference type="EMBL" id="KAG0666367.1"/>
    </source>
</evidence>
<dbReference type="InterPro" id="IPR012258">
    <property type="entry name" value="Acyl-CoA_oxidase"/>
</dbReference>
<evidence type="ECO:0000259" key="16">
    <source>
        <dbReference type="Pfam" id="PF14749"/>
    </source>
</evidence>
<dbReference type="SUPFAM" id="SSF47203">
    <property type="entry name" value="Acyl-CoA dehydrogenase C-terminal domain-like"/>
    <property type="match status" value="2"/>
</dbReference>
<feature type="binding site" evidence="14">
    <location>
        <position position="243"/>
    </location>
    <ligand>
        <name>FAD</name>
        <dbReference type="ChEBI" id="CHEBI:57692"/>
    </ligand>
</feature>
<sequence length="780" mass="84715">MQSARPPPEPAPASSPLSCAPRASCIEQLSQGAPLLCITLMHWLAPLGSMPARTAATLAGQMATATAQTTLDIQAARQQASFDPDTLNHLLSAGSRDQTLRRRVADVLARDPRFDKTPRPYLSRAQQIERGFRLTRDLFAVVDENNWNAQEYAAALSLVDEPIGLNLHEIAFTPVIETQGSDEQQREWLPKCYSHEILGCYLQTELGHGSNVQQLETTATYDAALDEFVLHSGPISATKWWIGALGLMSTHGVVQARLILNGQDKGPHLFIVQLRSIDNHKLMPGIEAGEIGPKVHGAMAGVDNGWARFDRVRVPRKNMLSRFAKVEPSQNGGGGAEYVQPPHSKLSFGGMVYIRAQMIGSLAWQLARATTISTRYLHMRRQFANPEASSGGGGPREQQVIKYPSVYMRVIPQIVNAYVFISAGKEMATLYRTMSTQLAAGETTLLAETHAISSGLKTYVSSNVVEGVETVRRAMGGHGFLASTGIGRIYATELPSTTYEGDNFILNLQVARSALKAFTNLVTAKAPREALSRLTPSSAYLATLAPPPTLPLQLPSTLESWKDHSLLQRLLSLRAALTVARVARMMEPQGGKKFGDLSWECVALSEAVVEAFLAKVMVDALAEGGSLAQAAGSNEHQVLKQVVAFFLLHRVQKAVPALLELGIIASPPPPSFAPPSATSRAEAAPALEVLRDALDKQARVLLPELVGLTDAFGFSDWELDSVVARDGAVYERMLAKAKADEKLNIGEAADQKRLYAEYIKPVLQRGRRINAHQGKNSARL</sequence>
<organism evidence="18 19">
    <name type="scientific">Rhodotorula mucilaginosa</name>
    <name type="common">Yeast</name>
    <name type="synonym">Rhodotorula rubra</name>
    <dbReference type="NCBI Taxonomy" id="5537"/>
    <lineage>
        <taxon>Eukaryota</taxon>
        <taxon>Fungi</taxon>
        <taxon>Dikarya</taxon>
        <taxon>Basidiomycota</taxon>
        <taxon>Pucciniomycotina</taxon>
        <taxon>Microbotryomycetes</taxon>
        <taxon>Sporidiobolales</taxon>
        <taxon>Sporidiobolaceae</taxon>
        <taxon>Rhodotorula</taxon>
    </lineage>
</organism>
<dbReference type="InterPro" id="IPR037069">
    <property type="entry name" value="AcylCoA_DH/ox_N_sf"/>
</dbReference>
<keyword evidence="9" id="KW-0560">Oxidoreductase</keyword>
<dbReference type="Pfam" id="PF22924">
    <property type="entry name" value="ACOX_C_alpha1"/>
    <property type="match status" value="1"/>
</dbReference>
<evidence type="ECO:0000256" key="13">
    <source>
        <dbReference type="PIRSR" id="PIRSR000168-1"/>
    </source>
</evidence>
<feature type="binding site" evidence="14">
    <location>
        <position position="204"/>
    </location>
    <ligand>
        <name>FAD</name>
        <dbReference type="ChEBI" id="CHEBI:57692"/>
    </ligand>
</feature>
<evidence type="ECO:0000256" key="3">
    <source>
        <dbReference type="ARBA" id="ARBA00004275"/>
    </source>
</evidence>
<dbReference type="OrthoDB" id="538336at2759"/>
<dbReference type="PIRSF" id="PIRSF000168">
    <property type="entry name" value="Acyl-CoA_oxidase"/>
    <property type="match status" value="1"/>
</dbReference>
<evidence type="ECO:0000256" key="5">
    <source>
        <dbReference type="ARBA" id="ARBA00006288"/>
    </source>
</evidence>
<keyword evidence="8" id="KW-0276">Fatty acid metabolism</keyword>
<dbReference type="GO" id="GO:0033540">
    <property type="term" value="P:fatty acid beta-oxidation using acyl-CoA oxidase"/>
    <property type="evidence" value="ECO:0007669"/>
    <property type="project" value="TreeGrafter"/>
</dbReference>
<dbReference type="InterPro" id="IPR055060">
    <property type="entry name" value="ACOX_C_alpha1"/>
</dbReference>
<evidence type="ECO:0000256" key="14">
    <source>
        <dbReference type="PIRSR" id="PIRSR000168-2"/>
    </source>
</evidence>
<reference evidence="18 19" key="1">
    <citation type="submission" date="2020-11" db="EMBL/GenBank/DDBJ databases">
        <title>Kefir isolates.</title>
        <authorList>
            <person name="Marcisauskas S."/>
            <person name="Kim Y."/>
            <person name="Blasche S."/>
        </authorList>
    </citation>
    <scope>NUCLEOTIDE SEQUENCE [LARGE SCALE GENOMIC DNA]</scope>
    <source>
        <strain evidence="18 19">KR</strain>
    </source>
</reference>
<evidence type="ECO:0000256" key="10">
    <source>
        <dbReference type="ARBA" id="ARBA00023098"/>
    </source>
</evidence>
<feature type="active site" description="Proton acceptor" evidence="13">
    <location>
        <position position="500"/>
    </location>
</feature>
<feature type="domain" description="Acyl-CoA oxidase C-alpha1" evidence="17">
    <location>
        <begin position="348"/>
        <end position="514"/>
    </location>
</feature>
<evidence type="ECO:0000256" key="12">
    <source>
        <dbReference type="PIRNR" id="PIRNR000168"/>
    </source>
</evidence>
<dbReference type="Pfam" id="PF01756">
    <property type="entry name" value="ACOX"/>
    <property type="match status" value="1"/>
</dbReference>
<dbReference type="SUPFAM" id="SSF56645">
    <property type="entry name" value="Acyl-CoA dehydrogenase NM domain-like"/>
    <property type="match status" value="1"/>
</dbReference>
<feature type="domain" description="Acyl-coenzyme A oxidase N-terminal" evidence="16">
    <location>
        <begin position="83"/>
        <end position="197"/>
    </location>
</feature>
<dbReference type="FunFam" id="2.40.110.10:FF:000003">
    <property type="entry name" value="Acyl-coenzyme A oxidase"/>
    <property type="match status" value="1"/>
</dbReference>
<dbReference type="GO" id="GO:0055088">
    <property type="term" value="P:lipid homeostasis"/>
    <property type="evidence" value="ECO:0007669"/>
    <property type="project" value="TreeGrafter"/>
</dbReference>
<keyword evidence="10" id="KW-0443">Lipid metabolism</keyword>
<comment type="pathway">
    <text evidence="4">Lipid metabolism; peroxisomal fatty acid beta-oxidation.</text>
</comment>
<dbReference type="GO" id="GO:0071949">
    <property type="term" value="F:FAD binding"/>
    <property type="evidence" value="ECO:0007669"/>
    <property type="project" value="InterPro"/>
</dbReference>
<dbReference type="PANTHER" id="PTHR10909">
    <property type="entry name" value="ELECTRON TRANSPORT OXIDOREDUCTASE"/>
    <property type="match status" value="1"/>
</dbReference>
<evidence type="ECO:0000256" key="6">
    <source>
        <dbReference type="ARBA" id="ARBA00022630"/>
    </source>
</evidence>
<comment type="cofactor">
    <cofactor evidence="2">
        <name>FAD</name>
        <dbReference type="ChEBI" id="CHEBI:57692"/>
    </cofactor>
</comment>
<comment type="similarity">
    <text evidence="5 12">Belongs to the acyl-CoA oxidase family.</text>
</comment>
<evidence type="ECO:0000259" key="15">
    <source>
        <dbReference type="Pfam" id="PF01756"/>
    </source>
</evidence>
<dbReference type="InterPro" id="IPR029320">
    <property type="entry name" value="Acyl-CoA_ox_N"/>
</dbReference>
<dbReference type="Gene3D" id="2.40.110.10">
    <property type="entry name" value="Butyryl-CoA Dehydrogenase, subunit A, domain 2"/>
    <property type="match status" value="1"/>
</dbReference>
<dbReference type="PANTHER" id="PTHR10909:SF250">
    <property type="entry name" value="PEROXISOMAL ACYL-COENZYME A OXIDASE 1"/>
    <property type="match status" value="1"/>
</dbReference>
<evidence type="ECO:0000256" key="4">
    <source>
        <dbReference type="ARBA" id="ARBA00004846"/>
    </source>
</evidence>
<evidence type="ECO:0000259" key="17">
    <source>
        <dbReference type="Pfam" id="PF22924"/>
    </source>
</evidence>
<feature type="domain" description="Acyl-CoA oxidase C-terminal" evidence="15">
    <location>
        <begin position="567"/>
        <end position="764"/>
    </location>
</feature>
<keyword evidence="19" id="KW-1185">Reference proteome</keyword>
<evidence type="ECO:0000313" key="19">
    <source>
        <dbReference type="Proteomes" id="UP000777482"/>
    </source>
</evidence>
<evidence type="ECO:0000256" key="8">
    <source>
        <dbReference type="ARBA" id="ARBA00022832"/>
    </source>
</evidence>
<comment type="caution">
    <text evidence="18">The sequence shown here is derived from an EMBL/GenBank/DDBJ whole genome shotgun (WGS) entry which is preliminary data.</text>
</comment>
<keyword evidence="11" id="KW-0576">Peroxisome</keyword>
<evidence type="ECO:0000256" key="9">
    <source>
        <dbReference type="ARBA" id="ARBA00023002"/>
    </source>
</evidence>
<proteinExistence type="inferred from homology"/>
<dbReference type="Gene3D" id="1.20.140.10">
    <property type="entry name" value="Butyryl-CoA Dehydrogenase, subunit A, domain 3"/>
    <property type="match status" value="2"/>
</dbReference>
<dbReference type="InterPro" id="IPR002655">
    <property type="entry name" value="Acyl-CoA_oxidase_C"/>
</dbReference>
<name>A0A9P7BA03_RHOMI</name>
<comment type="subcellular location">
    <subcellularLocation>
        <location evidence="3">Peroxisome</location>
    </subcellularLocation>
</comment>
<dbReference type="AlphaFoldDB" id="A0A9P7BA03"/>
<dbReference type="GO" id="GO:0005777">
    <property type="term" value="C:peroxisome"/>
    <property type="evidence" value="ECO:0007669"/>
    <property type="project" value="UniProtKB-SubCell"/>
</dbReference>
<protein>
    <recommendedName>
        <fullName evidence="12">Acyl-coenzyme A oxidase</fullName>
    </recommendedName>
</protein>
<keyword evidence="6 12" id="KW-0285">Flavoprotein</keyword>
<dbReference type="GO" id="GO:0003997">
    <property type="term" value="F:acyl-CoA oxidase activity"/>
    <property type="evidence" value="ECO:0007669"/>
    <property type="project" value="UniProtKB-EC"/>
</dbReference>
<dbReference type="FunFam" id="1.20.140.10:FF:000015">
    <property type="entry name" value="Acyl-coenzyme A oxidase"/>
    <property type="match status" value="1"/>
</dbReference>
<dbReference type="InterPro" id="IPR009100">
    <property type="entry name" value="AcylCoA_DH/oxidase_NM_dom_sf"/>
</dbReference>
<accession>A0A9P7BA03</accession>
<dbReference type="GO" id="GO:0005504">
    <property type="term" value="F:fatty acid binding"/>
    <property type="evidence" value="ECO:0007669"/>
    <property type="project" value="TreeGrafter"/>
</dbReference>
<evidence type="ECO:0000256" key="2">
    <source>
        <dbReference type="ARBA" id="ARBA00001974"/>
    </source>
</evidence>
<gene>
    <name evidence="18" type="ORF">C6P46_004937</name>
</gene>
<dbReference type="InterPro" id="IPR046373">
    <property type="entry name" value="Acyl-CoA_Oxase/DH_mid-dom_sf"/>
</dbReference>
<keyword evidence="7 12" id="KW-0274">FAD</keyword>
<dbReference type="InterPro" id="IPR036250">
    <property type="entry name" value="AcylCo_DH-like_C"/>
</dbReference>